<protein>
    <submittedName>
        <fullName evidence="1">Uncharacterized protein</fullName>
    </submittedName>
</protein>
<accession>A0A194PQ38</accession>
<dbReference type="EMBL" id="KQ459597">
    <property type="protein sequence ID" value="KPI94854.1"/>
    <property type="molecule type" value="Genomic_DNA"/>
</dbReference>
<proteinExistence type="predicted"/>
<evidence type="ECO:0000313" key="2">
    <source>
        <dbReference type="Proteomes" id="UP000053268"/>
    </source>
</evidence>
<dbReference type="AlphaFoldDB" id="A0A194PQ38"/>
<gene>
    <name evidence="1" type="ORF">RR46_11858</name>
</gene>
<organism evidence="1 2">
    <name type="scientific">Papilio xuthus</name>
    <name type="common">Asian swallowtail butterfly</name>
    <dbReference type="NCBI Taxonomy" id="66420"/>
    <lineage>
        <taxon>Eukaryota</taxon>
        <taxon>Metazoa</taxon>
        <taxon>Ecdysozoa</taxon>
        <taxon>Arthropoda</taxon>
        <taxon>Hexapoda</taxon>
        <taxon>Insecta</taxon>
        <taxon>Pterygota</taxon>
        <taxon>Neoptera</taxon>
        <taxon>Endopterygota</taxon>
        <taxon>Lepidoptera</taxon>
        <taxon>Glossata</taxon>
        <taxon>Ditrysia</taxon>
        <taxon>Papilionoidea</taxon>
        <taxon>Papilionidae</taxon>
        <taxon>Papilioninae</taxon>
        <taxon>Papilio</taxon>
    </lineage>
</organism>
<reference evidence="1 2" key="1">
    <citation type="journal article" date="2015" name="Nat. Commun.">
        <title>Outbred genome sequencing and CRISPR/Cas9 gene editing in butterflies.</title>
        <authorList>
            <person name="Li X."/>
            <person name="Fan D."/>
            <person name="Zhang W."/>
            <person name="Liu G."/>
            <person name="Zhang L."/>
            <person name="Zhao L."/>
            <person name="Fang X."/>
            <person name="Chen L."/>
            <person name="Dong Y."/>
            <person name="Chen Y."/>
            <person name="Ding Y."/>
            <person name="Zhao R."/>
            <person name="Feng M."/>
            <person name="Zhu Y."/>
            <person name="Feng Y."/>
            <person name="Jiang X."/>
            <person name="Zhu D."/>
            <person name="Xiang H."/>
            <person name="Feng X."/>
            <person name="Li S."/>
            <person name="Wang J."/>
            <person name="Zhang G."/>
            <person name="Kronforst M.R."/>
            <person name="Wang W."/>
        </authorList>
    </citation>
    <scope>NUCLEOTIDE SEQUENCE [LARGE SCALE GENOMIC DNA]</scope>
    <source>
        <strain evidence="1">Ya'a_city_454_Px</strain>
        <tissue evidence="1">Whole body</tissue>
    </source>
</reference>
<evidence type="ECO:0000313" key="1">
    <source>
        <dbReference type="EMBL" id="KPI94854.1"/>
    </source>
</evidence>
<sequence length="108" mass="12138">MPAEHEPLLSRNRLTSKLESLRRQMQMIRSTDTVPLRRKEVMEVSGESWRTYYAGGEPALAAAALGVAEDAHGHGQPQPLVAEYYKLPPLAQDAHLNLHKDVKIDVWP</sequence>
<name>A0A194PQ38_PAPXU</name>
<keyword evidence="2" id="KW-1185">Reference proteome</keyword>
<dbReference type="Proteomes" id="UP000053268">
    <property type="component" value="Unassembled WGS sequence"/>
</dbReference>